<organism evidence="6 7">
    <name type="scientific">Pomacea canaliculata</name>
    <name type="common">Golden apple snail</name>
    <dbReference type="NCBI Taxonomy" id="400727"/>
    <lineage>
        <taxon>Eukaryota</taxon>
        <taxon>Metazoa</taxon>
        <taxon>Spiralia</taxon>
        <taxon>Lophotrochozoa</taxon>
        <taxon>Mollusca</taxon>
        <taxon>Gastropoda</taxon>
        <taxon>Caenogastropoda</taxon>
        <taxon>Architaenioglossa</taxon>
        <taxon>Ampullarioidea</taxon>
        <taxon>Ampullariidae</taxon>
        <taxon>Pomacea</taxon>
    </lineage>
</organism>
<protein>
    <submittedName>
        <fullName evidence="6">Uncharacterized protein</fullName>
    </submittedName>
</protein>
<dbReference type="FunFam" id="2.60.40.10:FF:000032">
    <property type="entry name" value="palladin isoform X1"/>
    <property type="match status" value="2"/>
</dbReference>
<keyword evidence="2" id="KW-1015">Disulfide bond</keyword>
<feature type="domain" description="Ig-like" evidence="4">
    <location>
        <begin position="455"/>
        <end position="545"/>
    </location>
</feature>
<evidence type="ECO:0000256" key="3">
    <source>
        <dbReference type="ARBA" id="ARBA00023319"/>
    </source>
</evidence>
<feature type="domain" description="Ig-like" evidence="4">
    <location>
        <begin position="363"/>
        <end position="449"/>
    </location>
</feature>
<dbReference type="PROSITE" id="PS50853">
    <property type="entry name" value="FN3"/>
    <property type="match status" value="2"/>
</dbReference>
<dbReference type="STRING" id="400727.A0A2T7PV24"/>
<dbReference type="Gene3D" id="2.60.40.10">
    <property type="entry name" value="Immunoglobulins"/>
    <property type="match status" value="8"/>
</dbReference>
<evidence type="ECO:0000259" key="4">
    <source>
        <dbReference type="PROSITE" id="PS50835"/>
    </source>
</evidence>
<dbReference type="PANTHER" id="PTHR44170">
    <property type="entry name" value="PROTEIN SIDEKICK"/>
    <property type="match status" value="1"/>
</dbReference>
<feature type="domain" description="Ig-like" evidence="4">
    <location>
        <begin position="550"/>
        <end position="641"/>
    </location>
</feature>
<evidence type="ECO:0000259" key="5">
    <source>
        <dbReference type="PROSITE" id="PS50853"/>
    </source>
</evidence>
<keyword evidence="7" id="KW-1185">Reference proteome</keyword>
<sequence>MAQGDLVWESDGSRIAPELQYWLSEEDRLDTGPYITYKYGVTTYGWSRTAANHLLPFICEISREEAYRIIEDSRDFDYGLDILDPNDVPRGPKFIDQPDNIMAVEGIASVVIDCTAAANPSPTYRMYKIMVNNTIPITTDMDPRYALTNGKLVIRNPTENKDAGRYICTATNPYGTVISQIGLLSFGILGEFSNVQREKVQVKQHSFGMIKCPSTFIQTSDAAVYYCMVKLMPPSGTPIATAQPPSRVSMAIELQVTQTEPSIWGPQIADDFPAVYPRQPLRGQEVRLECLAYGTMTIRYSWSREKLPLPTDYYLLEENRVLIIPNVQVEDAGVYVCHASRGGTGSAAATAQKSIRLNIESSPYYIYDLHDKHVDEGRRVTWRCEARGVPAPTYTWFKDGESLQHVSGDVEILSNTLTVVSPDAARHNGMYQCRASNTHGTVYSTGQMRVLGFKPTFTKHPVQSITLGARGGTATIRCPPEAAPKPEITWYKNGASVGSTEATARIRILSNGNIVISNLIESDSGTYMCQAVNVYGQASSSGKLDVLAQTTISTYPRDTTVQVNHTAFLSCVVSHDPELDLQTDWLFQGKPLYWKDAHYRKGSEGGLSGLYIQGCQRRHAGQYTCLAVTTFDTVTANATLTVVGPPSEPAGLTVETSLDYTSRSVTLRWTPGDAGGSAVTSWTIQAATDFNPAWTFIMQNVPDSSTIVQGRERREITITELRPWTAYKFRVSARNAHGLGPYSVPSAYHQTSEGPPTLAPGNITAGEGSKLGDLSITWTPLREEDHGGAEFGYNVYYRLHDRPGNWQKGTVGDVGSFVVLVGKENFYTLYEVMVQPFNRAGAGPNSSVATIYSAEDRQFCPFLSLPVLGLFVNYWEDVTNPLIMSHYTGEASSGATVIGLLPNTMYVMDVQVYNSAGLGPVSEKNKQRTYNSGMTSQPTEVMVSSHGTDSVYVTWRGVSRKQNEETLVSYTVGVTSRHLSNVSRAV</sequence>
<dbReference type="SUPFAM" id="SSF49265">
    <property type="entry name" value="Fibronectin type III"/>
    <property type="match status" value="2"/>
</dbReference>
<accession>A0A2T7PV24</accession>
<dbReference type="GO" id="GO:0030424">
    <property type="term" value="C:axon"/>
    <property type="evidence" value="ECO:0007669"/>
    <property type="project" value="TreeGrafter"/>
</dbReference>
<dbReference type="InterPro" id="IPR013783">
    <property type="entry name" value="Ig-like_fold"/>
</dbReference>
<gene>
    <name evidence="6" type="ORF">C0Q70_04269</name>
</gene>
<dbReference type="FunFam" id="2.60.40.10:FF:000052">
    <property type="entry name" value="Contactin 1"/>
    <property type="match status" value="1"/>
</dbReference>
<dbReference type="SMART" id="SM00408">
    <property type="entry name" value="IGc2"/>
    <property type="match status" value="5"/>
</dbReference>
<dbReference type="Pfam" id="PF13927">
    <property type="entry name" value="Ig_3"/>
    <property type="match status" value="4"/>
</dbReference>
<dbReference type="CDD" id="cd00063">
    <property type="entry name" value="FN3"/>
    <property type="match status" value="3"/>
</dbReference>
<feature type="domain" description="Ig-like" evidence="4">
    <location>
        <begin position="92"/>
        <end position="179"/>
    </location>
</feature>
<dbReference type="PANTHER" id="PTHR44170:SF6">
    <property type="entry name" value="CONTACTIN"/>
    <property type="match status" value="1"/>
</dbReference>
<dbReference type="Proteomes" id="UP000245119">
    <property type="component" value="Linkage Group LG2"/>
</dbReference>
<evidence type="ECO:0000313" key="6">
    <source>
        <dbReference type="EMBL" id="PVD37272.1"/>
    </source>
</evidence>
<dbReference type="InterPro" id="IPR003598">
    <property type="entry name" value="Ig_sub2"/>
</dbReference>
<dbReference type="EMBL" id="PZQS01000002">
    <property type="protein sequence ID" value="PVD37272.1"/>
    <property type="molecule type" value="Genomic_DNA"/>
</dbReference>
<feature type="domain" description="Fibronectin type-III" evidence="5">
    <location>
        <begin position="759"/>
        <end position="856"/>
    </location>
</feature>
<dbReference type="FunFam" id="2.60.40.10:FF:000064">
    <property type="entry name" value="Contactin 1"/>
    <property type="match status" value="1"/>
</dbReference>
<dbReference type="InterPro" id="IPR036179">
    <property type="entry name" value="Ig-like_dom_sf"/>
</dbReference>
<dbReference type="InterPro" id="IPR007110">
    <property type="entry name" value="Ig-like_dom"/>
</dbReference>
<dbReference type="SMART" id="SM00060">
    <property type="entry name" value="FN3"/>
    <property type="match status" value="2"/>
</dbReference>
<evidence type="ECO:0000256" key="2">
    <source>
        <dbReference type="ARBA" id="ARBA00023157"/>
    </source>
</evidence>
<dbReference type="InterPro" id="IPR003961">
    <property type="entry name" value="FN3_dom"/>
</dbReference>
<evidence type="ECO:0000313" key="7">
    <source>
        <dbReference type="Proteomes" id="UP000245119"/>
    </source>
</evidence>
<dbReference type="GO" id="GO:0098609">
    <property type="term" value="P:cell-cell adhesion"/>
    <property type="evidence" value="ECO:0007669"/>
    <property type="project" value="TreeGrafter"/>
</dbReference>
<feature type="domain" description="Fibronectin type-III" evidence="5">
    <location>
        <begin position="645"/>
        <end position="754"/>
    </location>
</feature>
<dbReference type="InterPro" id="IPR013098">
    <property type="entry name" value="Ig_I-set"/>
</dbReference>
<comment type="caution">
    <text evidence="6">The sequence shown here is derived from an EMBL/GenBank/DDBJ whole genome shotgun (WGS) entry which is preliminary data.</text>
</comment>
<dbReference type="FunFam" id="2.60.40.10:FF:000035">
    <property type="entry name" value="Contactin 1"/>
    <property type="match status" value="1"/>
</dbReference>
<dbReference type="AlphaFoldDB" id="A0A2T7PV24"/>
<dbReference type="Pfam" id="PF07679">
    <property type="entry name" value="I-set"/>
    <property type="match status" value="1"/>
</dbReference>
<dbReference type="InterPro" id="IPR003599">
    <property type="entry name" value="Ig_sub"/>
</dbReference>
<dbReference type="SMART" id="SM00409">
    <property type="entry name" value="IG"/>
    <property type="match status" value="5"/>
</dbReference>
<keyword evidence="3" id="KW-0393">Immunoglobulin domain</keyword>
<keyword evidence="1" id="KW-0677">Repeat</keyword>
<name>A0A2T7PV24_POMCA</name>
<dbReference type="InterPro" id="IPR036116">
    <property type="entry name" value="FN3_sf"/>
</dbReference>
<proteinExistence type="predicted"/>
<dbReference type="Pfam" id="PF00041">
    <property type="entry name" value="fn3"/>
    <property type="match status" value="1"/>
</dbReference>
<dbReference type="GO" id="GO:0007411">
    <property type="term" value="P:axon guidance"/>
    <property type="evidence" value="ECO:0007669"/>
    <property type="project" value="TreeGrafter"/>
</dbReference>
<evidence type="ECO:0000256" key="1">
    <source>
        <dbReference type="ARBA" id="ARBA00022737"/>
    </source>
</evidence>
<dbReference type="GO" id="GO:0005886">
    <property type="term" value="C:plasma membrane"/>
    <property type="evidence" value="ECO:0007669"/>
    <property type="project" value="TreeGrafter"/>
</dbReference>
<dbReference type="PROSITE" id="PS50835">
    <property type="entry name" value="IG_LIKE"/>
    <property type="match status" value="5"/>
</dbReference>
<feature type="domain" description="Ig-like" evidence="4">
    <location>
        <begin position="273"/>
        <end position="356"/>
    </location>
</feature>
<dbReference type="SUPFAM" id="SSF48726">
    <property type="entry name" value="Immunoglobulin"/>
    <property type="match status" value="5"/>
</dbReference>
<reference evidence="6 7" key="1">
    <citation type="submission" date="2018-04" db="EMBL/GenBank/DDBJ databases">
        <title>The genome of golden apple snail Pomacea canaliculata provides insight into stress tolerance and invasive adaptation.</title>
        <authorList>
            <person name="Liu C."/>
            <person name="Liu B."/>
            <person name="Ren Y."/>
            <person name="Zhang Y."/>
            <person name="Wang H."/>
            <person name="Li S."/>
            <person name="Jiang F."/>
            <person name="Yin L."/>
            <person name="Zhang G."/>
            <person name="Qian W."/>
            <person name="Fan W."/>
        </authorList>
    </citation>
    <scope>NUCLEOTIDE SEQUENCE [LARGE SCALE GENOMIC DNA]</scope>
    <source>
        <strain evidence="6">SZHN2017</strain>
        <tissue evidence="6">Muscle</tissue>
    </source>
</reference>
<dbReference type="OrthoDB" id="3666223at2759"/>